<evidence type="ECO:0000313" key="1">
    <source>
        <dbReference type="EMBL" id="MTI26403.1"/>
    </source>
</evidence>
<keyword evidence="1" id="KW-0808">Transferase</keyword>
<proteinExistence type="predicted"/>
<dbReference type="SUPFAM" id="SSF53335">
    <property type="entry name" value="S-adenosyl-L-methionine-dependent methyltransferases"/>
    <property type="match status" value="1"/>
</dbReference>
<protein>
    <submittedName>
        <fullName evidence="1">Class I SAM-dependent methyltransferase</fullName>
    </submittedName>
</protein>
<gene>
    <name evidence="1" type="ORF">E1163_15705</name>
</gene>
<dbReference type="GO" id="GO:0008168">
    <property type="term" value="F:methyltransferase activity"/>
    <property type="evidence" value="ECO:0007669"/>
    <property type="project" value="UniProtKB-KW"/>
</dbReference>
<dbReference type="RefSeq" id="WP_155173417.1">
    <property type="nucleotide sequence ID" value="NZ_BAAAFL010000068.1"/>
</dbReference>
<dbReference type="CDD" id="cd02440">
    <property type="entry name" value="AdoMet_MTases"/>
    <property type="match status" value="1"/>
</dbReference>
<organism evidence="1 2">
    <name type="scientific">Fulvivirga kasyanovii</name>
    <dbReference type="NCBI Taxonomy" id="396812"/>
    <lineage>
        <taxon>Bacteria</taxon>
        <taxon>Pseudomonadati</taxon>
        <taxon>Bacteroidota</taxon>
        <taxon>Cytophagia</taxon>
        <taxon>Cytophagales</taxon>
        <taxon>Fulvivirgaceae</taxon>
        <taxon>Fulvivirga</taxon>
    </lineage>
</organism>
<dbReference type="InterPro" id="IPR029063">
    <property type="entry name" value="SAM-dependent_MTases_sf"/>
</dbReference>
<evidence type="ECO:0000313" key="2">
    <source>
        <dbReference type="Proteomes" id="UP000798808"/>
    </source>
</evidence>
<accession>A0ABW9RSY5</accession>
<name>A0ABW9RSY5_9BACT</name>
<dbReference type="Proteomes" id="UP000798808">
    <property type="component" value="Unassembled WGS sequence"/>
</dbReference>
<keyword evidence="2" id="KW-1185">Reference proteome</keyword>
<dbReference type="EMBL" id="SMLW01000579">
    <property type="protein sequence ID" value="MTI26403.1"/>
    <property type="molecule type" value="Genomic_DNA"/>
</dbReference>
<keyword evidence="1" id="KW-0489">Methyltransferase</keyword>
<dbReference type="GO" id="GO:0032259">
    <property type="term" value="P:methylation"/>
    <property type="evidence" value="ECO:0007669"/>
    <property type="project" value="UniProtKB-KW"/>
</dbReference>
<comment type="caution">
    <text evidence="1">The sequence shown here is derived from an EMBL/GenBank/DDBJ whole genome shotgun (WGS) entry which is preliminary data.</text>
</comment>
<dbReference type="Gene3D" id="3.40.50.150">
    <property type="entry name" value="Vaccinia Virus protein VP39"/>
    <property type="match status" value="1"/>
</dbReference>
<reference evidence="1 2" key="1">
    <citation type="submission" date="2019-02" db="EMBL/GenBank/DDBJ databases">
        <authorList>
            <person name="Goldberg S.R."/>
            <person name="Haltli B.A."/>
            <person name="Correa H."/>
            <person name="Russell K.G."/>
        </authorList>
    </citation>
    <scope>NUCLEOTIDE SEQUENCE [LARGE SCALE GENOMIC DNA]</scope>
    <source>
        <strain evidence="1 2">JCM 16186</strain>
    </source>
</reference>
<sequence>MTYTDVYGQALSDYFNNGIASPLLLHNNYGEPEEMPIEFFFRNEDDLTDLEQYALHLCQGKTLDIGAGVGVHSLILQQELDVTALETSGKACEIMRKRGVTKVCHQDIFQWHTDNRYDTLLLLMNGTGISGTRSNFTDFLHKLKSFLSDGGQIVIDSSDISYLYEGDLPTDRYFGEIKYQYEYKNVQGEWFPWLYLDQNTLVAIAATCGFETQIVYQGDEDEYLAILKVFS</sequence>